<dbReference type="AlphaFoldDB" id="A0A318KRM7"/>
<dbReference type="OrthoDB" id="8817127at2"/>
<dbReference type="EMBL" id="QJKI01000007">
    <property type="protein sequence ID" value="PXX79272.1"/>
    <property type="molecule type" value="Genomic_DNA"/>
</dbReference>
<dbReference type="InterPro" id="IPR029063">
    <property type="entry name" value="SAM-dependent_MTases_sf"/>
</dbReference>
<dbReference type="RefSeq" id="WP_110390474.1">
    <property type="nucleotide sequence ID" value="NZ_QJKI01000007.1"/>
</dbReference>
<gene>
    <name evidence="1" type="ORF">DFR34_10721</name>
</gene>
<evidence type="ECO:0000313" key="1">
    <source>
        <dbReference type="EMBL" id="PXX79272.1"/>
    </source>
</evidence>
<dbReference type="Proteomes" id="UP000247555">
    <property type="component" value="Unassembled WGS sequence"/>
</dbReference>
<keyword evidence="2" id="KW-1185">Reference proteome</keyword>
<proteinExistence type="predicted"/>
<dbReference type="SUPFAM" id="SSF53335">
    <property type="entry name" value="S-adenosyl-L-methionine-dependent methyltransferases"/>
    <property type="match status" value="1"/>
</dbReference>
<accession>A0A318KRM7</accession>
<dbReference type="Gene3D" id="3.40.50.150">
    <property type="entry name" value="Vaccinia Virus protein VP39"/>
    <property type="match status" value="1"/>
</dbReference>
<comment type="caution">
    <text evidence="1">The sequence shown here is derived from an EMBL/GenBank/DDBJ whole genome shotgun (WGS) entry which is preliminary data.</text>
</comment>
<sequence>MSHAAPLPDLPQYQSPMFIPRYQPFSGARWSLRHADMVLCPGYWTPPQLVNGMALLTRIDDSGKPHTWMSMSPMEIESQEIGCQHARGHVVVMGLGMGWAAANAALHPAVSQVTVVEFDPEVIAAVSQSGIFDQLPESARARVRVVQGDAYQYVPDTPADTLLADIWLPLFGAERDAEVRRMCANTGAGQVYFWGQEMVIAHRARQRGLAINTDTVAELVAEMALPLIGPAECPDYPQRIELAAARWLKA</sequence>
<evidence type="ECO:0008006" key="3">
    <source>
        <dbReference type="Google" id="ProtNLM"/>
    </source>
</evidence>
<name>A0A318KRM7_9NEIS</name>
<protein>
    <recommendedName>
        <fullName evidence="3">Spermidine synthase</fullName>
    </recommendedName>
</protein>
<evidence type="ECO:0000313" key="2">
    <source>
        <dbReference type="Proteomes" id="UP000247555"/>
    </source>
</evidence>
<reference evidence="1 2" key="1">
    <citation type="submission" date="2018-05" db="EMBL/GenBank/DDBJ databases">
        <title>Genomic Encyclopedia of Type Strains, Phase IV (KMG-IV): sequencing the most valuable type-strain genomes for metagenomic binning, comparative biology and taxonomic classification.</title>
        <authorList>
            <person name="Goeker M."/>
        </authorList>
    </citation>
    <scope>NUCLEOTIDE SEQUENCE [LARGE SCALE GENOMIC DNA]</scope>
    <source>
        <strain evidence="1 2">DSM 29661</strain>
    </source>
</reference>
<organism evidence="1 2">
    <name type="scientific">Rivihabitans pingtungensis</name>
    <dbReference type="NCBI Taxonomy" id="1054498"/>
    <lineage>
        <taxon>Bacteria</taxon>
        <taxon>Pseudomonadati</taxon>
        <taxon>Pseudomonadota</taxon>
        <taxon>Betaproteobacteria</taxon>
        <taxon>Neisseriales</taxon>
        <taxon>Aquaspirillaceae</taxon>
        <taxon>Rivihabitans</taxon>
    </lineage>
</organism>